<dbReference type="Gene3D" id="2.60.40.1190">
    <property type="match status" value="1"/>
</dbReference>
<evidence type="ECO:0000259" key="3">
    <source>
        <dbReference type="Pfam" id="PF19313"/>
    </source>
</evidence>
<dbReference type="SUPFAM" id="SSF49344">
    <property type="entry name" value="CBD9-like"/>
    <property type="match status" value="1"/>
</dbReference>
<dbReference type="RefSeq" id="WP_121839848.1">
    <property type="nucleotide sequence ID" value="NZ_ML014802.1"/>
</dbReference>
<keyword evidence="1" id="KW-0732">Signal</keyword>
<dbReference type="PROSITE" id="PS51257">
    <property type="entry name" value="PROKAR_LIPOPROTEIN"/>
    <property type="match status" value="1"/>
</dbReference>
<name>A0A3L8PU57_9GAMM</name>
<dbReference type="CDD" id="cd09618">
    <property type="entry name" value="CBM9_like_2"/>
    <property type="match status" value="1"/>
</dbReference>
<feature type="chain" id="PRO_5018110317" evidence="1">
    <location>
        <begin position="23"/>
        <end position="772"/>
    </location>
</feature>
<sequence>MKTRFLAGLAVLSACATNFVFAGDKNNAHLVIPTLSTPAKIDGVQDESQWQQAAVTTLNYEVRPAENQPAPVETEARIFATDTSIFVSFIARDHKPYEIRANVRARDKIFGDDLVGLKFDTFNDSRLAYNFFVNPYGAQSDSIENELTGQESDAWDGIWYSAATRVEDGYRVEMELPLSLFNFDDSLDKQEWGFEFIRYYPRDAIYRLSSLPQDRNNSCMLCQLGVAEGLSGAKQSSGLQITPSIVGARSQERNVNPKTDWNNSNDVEVGADIRWAITPSTLLNATVNPDFSQVEADAGQLNINTTFTLFVDEKRPFFLDNKDYFDTQKNFLHTRNIAAPDYGLKLTSKVDQHTAGLLVANDSVTNFIVPGNLGSKVVSLNEDSMNIAGRYRYDVSENLSIGTLLTLKDSDEYHNYLLSGDVKYQPTAKDTFQVQFAGSQTQYPTTLRDRFSCERSEVFNGFDNCEAHLRSAIDGNFTGNFYRLSYRHATRNWSGFAAFENISDDFRADLGFMTRADFNKFVVGGDYKWFLDDDFFHTIRLHGDWDITHSESGELLERESQAFIDFDGDYQSRLKFGVVSRTAVGLRKNNSTLSVKGNTDYFDETDFFFRGQFDPSADITLGLTAMYEKEIDFANNQLGKKLRLNPDLGWDITERLSIDVEYENTRFNVEGGRLYTANLLDFRLNWQFTVESFLRVSSIYTHIKRDPSLYKYSKRNAKFSNVNNEVLYGYKLNPLSVFYLGYSDGHITNDDVDSLTQTERRLFMKVSYAFVM</sequence>
<organism evidence="4 5">
    <name type="scientific">Parashewanella curva</name>
    <dbReference type="NCBI Taxonomy" id="2338552"/>
    <lineage>
        <taxon>Bacteria</taxon>
        <taxon>Pseudomonadati</taxon>
        <taxon>Pseudomonadota</taxon>
        <taxon>Gammaproteobacteria</taxon>
        <taxon>Alteromonadales</taxon>
        <taxon>Shewanellaceae</taxon>
        <taxon>Parashewanella</taxon>
    </lineage>
</organism>
<dbReference type="Proteomes" id="UP000281474">
    <property type="component" value="Unassembled WGS sequence"/>
</dbReference>
<dbReference type="GO" id="GO:0016052">
    <property type="term" value="P:carbohydrate catabolic process"/>
    <property type="evidence" value="ECO:0007669"/>
    <property type="project" value="InterPro"/>
</dbReference>
<evidence type="ECO:0000259" key="2">
    <source>
        <dbReference type="Pfam" id="PF06452"/>
    </source>
</evidence>
<evidence type="ECO:0000313" key="4">
    <source>
        <dbReference type="EMBL" id="RLV58846.1"/>
    </source>
</evidence>
<dbReference type="InterPro" id="IPR045670">
    <property type="entry name" value="DUF5916"/>
</dbReference>
<dbReference type="GO" id="GO:0004553">
    <property type="term" value="F:hydrolase activity, hydrolyzing O-glycosyl compounds"/>
    <property type="evidence" value="ECO:0007669"/>
    <property type="project" value="InterPro"/>
</dbReference>
<dbReference type="Pfam" id="PF06452">
    <property type="entry name" value="CBM9_1"/>
    <property type="match status" value="1"/>
</dbReference>
<dbReference type="OrthoDB" id="9786766at2"/>
<comment type="caution">
    <text evidence="4">The sequence shown here is derived from an EMBL/GenBank/DDBJ whole genome shotgun (WGS) entry which is preliminary data.</text>
</comment>
<dbReference type="Pfam" id="PF19313">
    <property type="entry name" value="DUF5916"/>
    <property type="match status" value="1"/>
</dbReference>
<proteinExistence type="predicted"/>
<protein>
    <submittedName>
        <fullName evidence="4">Uncharacterized protein</fullName>
    </submittedName>
</protein>
<dbReference type="GO" id="GO:0030246">
    <property type="term" value="F:carbohydrate binding"/>
    <property type="evidence" value="ECO:0007669"/>
    <property type="project" value="InterPro"/>
</dbReference>
<gene>
    <name evidence="4" type="ORF">D5018_15190</name>
</gene>
<accession>A0A3L8PU57</accession>
<dbReference type="AlphaFoldDB" id="A0A3L8PU57"/>
<evidence type="ECO:0000313" key="5">
    <source>
        <dbReference type="Proteomes" id="UP000281474"/>
    </source>
</evidence>
<dbReference type="InterPro" id="IPR010502">
    <property type="entry name" value="Carb-bd_dom_fam9"/>
</dbReference>
<feature type="signal peptide" evidence="1">
    <location>
        <begin position="1"/>
        <end position="22"/>
    </location>
</feature>
<reference evidence="4 5" key="1">
    <citation type="submission" date="2018-09" db="EMBL/GenBank/DDBJ databases">
        <title>Phylogeny of the Shewanellaceae, and recommendation for two new genera, Pseudoshewanella and Parashewanella.</title>
        <authorList>
            <person name="Wang G."/>
        </authorList>
    </citation>
    <scope>NUCLEOTIDE SEQUENCE [LARGE SCALE GENOMIC DNA]</scope>
    <source>
        <strain evidence="4 5">C51</strain>
    </source>
</reference>
<evidence type="ECO:0000256" key="1">
    <source>
        <dbReference type="SAM" id="SignalP"/>
    </source>
</evidence>
<keyword evidence="5" id="KW-1185">Reference proteome</keyword>
<feature type="domain" description="Carbohydrate-binding" evidence="2">
    <location>
        <begin position="41"/>
        <end position="197"/>
    </location>
</feature>
<dbReference type="EMBL" id="QZEI01000053">
    <property type="protein sequence ID" value="RLV58846.1"/>
    <property type="molecule type" value="Genomic_DNA"/>
</dbReference>
<feature type="domain" description="DUF5916" evidence="3">
    <location>
        <begin position="260"/>
        <end position="338"/>
    </location>
</feature>